<keyword evidence="4 8" id="KW-0812">Transmembrane</keyword>
<evidence type="ECO:0000256" key="2">
    <source>
        <dbReference type="ARBA" id="ARBA00022448"/>
    </source>
</evidence>
<comment type="similarity">
    <text evidence="8">Belongs to the TonB-dependent receptor family.</text>
</comment>
<dbReference type="Gene3D" id="2.40.170.20">
    <property type="entry name" value="TonB-dependent receptor, beta-barrel domain"/>
    <property type="match status" value="1"/>
</dbReference>
<dbReference type="PROSITE" id="PS52016">
    <property type="entry name" value="TONB_DEPENDENT_REC_3"/>
    <property type="match status" value="1"/>
</dbReference>
<keyword evidence="5" id="KW-0798">TonB box</keyword>
<name>A0ABX1D897_9FLAO</name>
<evidence type="ECO:0000256" key="1">
    <source>
        <dbReference type="ARBA" id="ARBA00004571"/>
    </source>
</evidence>
<evidence type="ECO:0000256" key="5">
    <source>
        <dbReference type="ARBA" id="ARBA00023077"/>
    </source>
</evidence>
<dbReference type="SUPFAM" id="SSF56935">
    <property type="entry name" value="Porins"/>
    <property type="match status" value="1"/>
</dbReference>
<feature type="non-terminal residue" evidence="10">
    <location>
        <position position="1"/>
    </location>
</feature>
<evidence type="ECO:0000256" key="4">
    <source>
        <dbReference type="ARBA" id="ARBA00022692"/>
    </source>
</evidence>
<keyword evidence="7 8" id="KW-0998">Cell outer membrane</keyword>
<proteinExistence type="inferred from homology"/>
<dbReference type="InterPro" id="IPR036942">
    <property type="entry name" value="Beta-barrel_TonB_sf"/>
</dbReference>
<keyword evidence="6 8" id="KW-0472">Membrane</keyword>
<comment type="subcellular location">
    <subcellularLocation>
        <location evidence="1 8">Cell outer membrane</location>
        <topology evidence="1 8">Multi-pass membrane protein</topology>
    </subcellularLocation>
</comment>
<sequence>AFSSLRLRASYGITGNSGIGLNEYQALLSYSADYSNNGGAIPSQFGNPDLTWEKGEAYDVGMSFGLFENRLSGSFSYYHRRTYDLLQSVPLSLTTGFNFQSRNVGEMINKGIEAE</sequence>
<evidence type="ECO:0000259" key="9">
    <source>
        <dbReference type="Pfam" id="PF00593"/>
    </source>
</evidence>
<evidence type="ECO:0000313" key="11">
    <source>
        <dbReference type="Proteomes" id="UP000703674"/>
    </source>
</evidence>
<feature type="domain" description="TonB-dependent receptor-like beta-barrel" evidence="9">
    <location>
        <begin position="4"/>
        <end position="115"/>
    </location>
</feature>
<keyword evidence="3 8" id="KW-1134">Transmembrane beta strand</keyword>
<keyword evidence="2 8" id="KW-0813">Transport</keyword>
<gene>
    <name evidence="10" type="ORF">HC175_21345</name>
</gene>
<organism evidence="10 11">
    <name type="scientific">Salinimicrobium oceani</name>
    <dbReference type="NCBI Taxonomy" id="2722702"/>
    <lineage>
        <taxon>Bacteria</taxon>
        <taxon>Pseudomonadati</taxon>
        <taxon>Bacteroidota</taxon>
        <taxon>Flavobacteriia</taxon>
        <taxon>Flavobacteriales</taxon>
        <taxon>Flavobacteriaceae</taxon>
        <taxon>Salinimicrobium</taxon>
    </lineage>
</organism>
<dbReference type="InterPro" id="IPR000531">
    <property type="entry name" value="Beta-barrel_TonB"/>
</dbReference>
<accession>A0ABX1D897</accession>
<evidence type="ECO:0000256" key="3">
    <source>
        <dbReference type="ARBA" id="ARBA00022452"/>
    </source>
</evidence>
<comment type="caution">
    <text evidence="10">The sequence shown here is derived from an EMBL/GenBank/DDBJ whole genome shotgun (WGS) entry which is preliminary data.</text>
</comment>
<dbReference type="Proteomes" id="UP000703674">
    <property type="component" value="Unassembled WGS sequence"/>
</dbReference>
<evidence type="ECO:0000256" key="7">
    <source>
        <dbReference type="ARBA" id="ARBA00023237"/>
    </source>
</evidence>
<keyword evidence="10" id="KW-0675">Receptor</keyword>
<dbReference type="InterPro" id="IPR039426">
    <property type="entry name" value="TonB-dep_rcpt-like"/>
</dbReference>
<feature type="non-terminal residue" evidence="10">
    <location>
        <position position="115"/>
    </location>
</feature>
<reference evidence="10 11" key="1">
    <citation type="submission" date="2020-03" db="EMBL/GenBank/DDBJ databases">
        <title>Salinimicrobium sp. nov, isolated from SCS.</title>
        <authorList>
            <person name="Cao W.R."/>
        </authorList>
    </citation>
    <scope>NUCLEOTIDE SEQUENCE [LARGE SCALE GENOMIC DNA]</scope>
    <source>
        <strain evidence="11">J15B91</strain>
    </source>
</reference>
<protein>
    <submittedName>
        <fullName evidence="10">TonB-dependent receptor</fullName>
    </submittedName>
</protein>
<evidence type="ECO:0000256" key="8">
    <source>
        <dbReference type="PROSITE-ProRule" id="PRU01360"/>
    </source>
</evidence>
<dbReference type="EMBL" id="JAAVJR010001179">
    <property type="protein sequence ID" value="NJW55464.1"/>
    <property type="molecule type" value="Genomic_DNA"/>
</dbReference>
<evidence type="ECO:0000256" key="6">
    <source>
        <dbReference type="ARBA" id="ARBA00023136"/>
    </source>
</evidence>
<evidence type="ECO:0000313" key="10">
    <source>
        <dbReference type="EMBL" id="NJW55464.1"/>
    </source>
</evidence>
<dbReference type="Pfam" id="PF00593">
    <property type="entry name" value="TonB_dep_Rec_b-barrel"/>
    <property type="match status" value="1"/>
</dbReference>
<keyword evidence="11" id="KW-1185">Reference proteome</keyword>